<feature type="region of interest" description="Disordered" evidence="1">
    <location>
        <begin position="212"/>
        <end position="239"/>
    </location>
</feature>
<keyword evidence="4" id="KW-1185">Reference proteome</keyword>
<dbReference type="EMBL" id="KL198082">
    <property type="protein sequence ID" value="KDQ09122.1"/>
    <property type="molecule type" value="Genomic_DNA"/>
</dbReference>
<dbReference type="STRING" id="930990.A0A067MB62"/>
<proteinExistence type="predicted"/>
<dbReference type="InterPro" id="IPR046824">
    <property type="entry name" value="Mss51-like_C"/>
</dbReference>
<evidence type="ECO:0000313" key="4">
    <source>
        <dbReference type="Proteomes" id="UP000027195"/>
    </source>
</evidence>
<reference evidence="4" key="1">
    <citation type="journal article" date="2014" name="Proc. Natl. Acad. Sci. U.S.A.">
        <title>Extensive sampling of basidiomycete genomes demonstrates inadequacy of the white-rot/brown-rot paradigm for wood decay fungi.</title>
        <authorList>
            <person name="Riley R."/>
            <person name="Salamov A.A."/>
            <person name="Brown D.W."/>
            <person name="Nagy L.G."/>
            <person name="Floudas D."/>
            <person name="Held B.W."/>
            <person name="Levasseur A."/>
            <person name="Lombard V."/>
            <person name="Morin E."/>
            <person name="Otillar R."/>
            <person name="Lindquist E.A."/>
            <person name="Sun H."/>
            <person name="LaButti K.M."/>
            <person name="Schmutz J."/>
            <person name="Jabbour D."/>
            <person name="Luo H."/>
            <person name="Baker S.E."/>
            <person name="Pisabarro A.G."/>
            <person name="Walton J.D."/>
            <person name="Blanchette R.A."/>
            <person name="Henrissat B."/>
            <person name="Martin F."/>
            <person name="Cullen D."/>
            <person name="Hibbett D.S."/>
            <person name="Grigoriev I.V."/>
        </authorList>
    </citation>
    <scope>NUCLEOTIDE SEQUENCE [LARGE SCALE GENOMIC DNA]</scope>
    <source>
        <strain evidence="4">FD-172 SS1</strain>
    </source>
</reference>
<feature type="domain" description="Mitochondrial splicing suppressor 51-like C-terminal" evidence="2">
    <location>
        <begin position="116"/>
        <end position="288"/>
    </location>
</feature>
<gene>
    <name evidence="3" type="ORF">BOTBODRAFT_58901</name>
</gene>
<feature type="compositionally biased region" description="Low complexity" evidence="1">
    <location>
        <begin position="217"/>
        <end position="239"/>
    </location>
</feature>
<sequence>MSKLADLQKVLKQFPWGRIEADGSFNVQLALAMRDLLGDGLQFGWWSTVSSPDDYITHLDERSGWRLPPSQTPWLTFAPDRPAPPYPPKFAHNWTSYYAWRGLPMDSPAVLLLHWPLSIYRLLFLVGLAEVPEKRRSLVVHWIEPTHGLDFLPIFGELALLLPNTDIELILFSKEAHDLGQKSPSSLLYIYTAPPTSGGSTIRIRAASTPSWEPSKKSISSHSASSSSSSSSSSSAPSSAPHALISLNGSLSSHSHRALVHATSRALNIPLAATHLAQLGHDEDILELPELLRPFVTEPKLGRLFGAVGVRRIVDFLSAGAGKGWLEKKVEKKGGEGEEGEGEGMGEEEERAGEEGAVELNPFTRPGTNPPFTHFLPCAPNAFTCVFTKGEARY</sequence>
<dbReference type="HOGENOM" id="CLU_043843_0_0_1"/>
<organism evidence="3 4">
    <name type="scientific">Botryobasidium botryosum (strain FD-172 SS1)</name>
    <dbReference type="NCBI Taxonomy" id="930990"/>
    <lineage>
        <taxon>Eukaryota</taxon>
        <taxon>Fungi</taxon>
        <taxon>Dikarya</taxon>
        <taxon>Basidiomycota</taxon>
        <taxon>Agaricomycotina</taxon>
        <taxon>Agaricomycetes</taxon>
        <taxon>Cantharellales</taxon>
        <taxon>Botryobasidiaceae</taxon>
        <taxon>Botryobasidium</taxon>
    </lineage>
</organism>
<protein>
    <recommendedName>
        <fullName evidence="2">Mitochondrial splicing suppressor 51-like C-terminal domain-containing protein</fullName>
    </recommendedName>
</protein>
<evidence type="ECO:0000313" key="3">
    <source>
        <dbReference type="EMBL" id="KDQ09122.1"/>
    </source>
</evidence>
<feature type="compositionally biased region" description="Acidic residues" evidence="1">
    <location>
        <begin position="337"/>
        <end position="352"/>
    </location>
</feature>
<evidence type="ECO:0000256" key="1">
    <source>
        <dbReference type="SAM" id="MobiDB-lite"/>
    </source>
</evidence>
<accession>A0A067MB62</accession>
<name>A0A067MB62_BOTB1</name>
<dbReference type="InParanoid" id="A0A067MB62"/>
<feature type="region of interest" description="Disordered" evidence="1">
    <location>
        <begin position="331"/>
        <end position="354"/>
    </location>
</feature>
<dbReference type="Proteomes" id="UP000027195">
    <property type="component" value="Unassembled WGS sequence"/>
</dbReference>
<dbReference type="PANTHER" id="PTHR47570:SF1">
    <property type="entry name" value="ZINC ION BINDING PROTEIN"/>
    <property type="match status" value="1"/>
</dbReference>
<evidence type="ECO:0000259" key="2">
    <source>
        <dbReference type="Pfam" id="PF20179"/>
    </source>
</evidence>
<dbReference type="OrthoDB" id="432970at2759"/>
<dbReference type="AlphaFoldDB" id="A0A067MB62"/>
<dbReference type="PANTHER" id="PTHR47570">
    <property type="entry name" value="ZINC ION BINDING PROTEIN"/>
    <property type="match status" value="1"/>
</dbReference>
<dbReference type="Pfam" id="PF20179">
    <property type="entry name" value="MSS51_C"/>
    <property type="match status" value="1"/>
</dbReference>